<dbReference type="RefSeq" id="WP_075629422.1">
    <property type="nucleotide sequence ID" value="NZ_FOAM01000008.1"/>
</dbReference>
<proteinExistence type="predicted"/>
<evidence type="ECO:0000313" key="3">
    <source>
        <dbReference type="Proteomes" id="UP000186364"/>
    </source>
</evidence>
<protein>
    <submittedName>
        <fullName evidence="2">Fis family transcriptional regulator</fullName>
    </submittedName>
</protein>
<dbReference type="EMBL" id="MKIP01000058">
    <property type="protein sequence ID" value="OLP58215.1"/>
    <property type="molecule type" value="Genomic_DNA"/>
</dbReference>
<evidence type="ECO:0000313" key="2">
    <source>
        <dbReference type="EMBL" id="OLP58215.1"/>
    </source>
</evidence>
<feature type="domain" description="Putative zinc-finger" evidence="1">
    <location>
        <begin position="12"/>
        <end position="33"/>
    </location>
</feature>
<dbReference type="Gene3D" id="1.10.10.1320">
    <property type="entry name" value="Anti-sigma factor, zinc-finger domain"/>
    <property type="match status" value="1"/>
</dbReference>
<name>A0A1Q9ASE5_9HYPH</name>
<dbReference type="OrthoDB" id="9152892at2"/>
<comment type="caution">
    <text evidence="2">The sequence shown here is derived from an EMBL/GenBank/DDBJ whole genome shotgun (WGS) entry which is preliminary data.</text>
</comment>
<dbReference type="AlphaFoldDB" id="A0A1Q9ASE5"/>
<sequence>MTLTDPILQGDLDAYVDGQLPPERRIQVEAHLAAHPAIAAQVMSDLSLRGRLKLALRQGEPMGRPETREAARRLERSLRFSLLVERGRRMAAAAAIIAFAWTATSWLGPFRATEVVASEPPPVHVEEAVRAHQTAMLRENMRSQPETLAYDREDIRAATAIVMPTLPAGWKVVDVQIFPSRFGPSVEVAISTDEGAQRSLFAVRPGAFSVRPVHLYRIDGTQAADWQIGEVAYALVSGQATDKLAREAEALSATLY</sequence>
<evidence type="ECO:0000259" key="1">
    <source>
        <dbReference type="Pfam" id="PF13490"/>
    </source>
</evidence>
<organism evidence="2 3">
    <name type="scientific">Xaviernesmea oryzae</name>
    <dbReference type="NCBI Taxonomy" id="464029"/>
    <lineage>
        <taxon>Bacteria</taxon>
        <taxon>Pseudomonadati</taxon>
        <taxon>Pseudomonadota</taxon>
        <taxon>Alphaproteobacteria</taxon>
        <taxon>Hyphomicrobiales</taxon>
        <taxon>Rhizobiaceae</taxon>
        <taxon>Rhizobium/Agrobacterium group</taxon>
        <taxon>Xaviernesmea</taxon>
    </lineage>
</organism>
<dbReference type="InterPro" id="IPR041916">
    <property type="entry name" value="Anti_sigma_zinc_sf"/>
</dbReference>
<accession>A0A1Q9ASE5</accession>
<keyword evidence="3" id="KW-1185">Reference proteome</keyword>
<dbReference type="InterPro" id="IPR027383">
    <property type="entry name" value="Znf_put"/>
</dbReference>
<dbReference type="Proteomes" id="UP000186364">
    <property type="component" value="Unassembled WGS sequence"/>
</dbReference>
<gene>
    <name evidence="2" type="ORF">BJF93_06215</name>
</gene>
<dbReference type="Pfam" id="PF13490">
    <property type="entry name" value="zf-HC2"/>
    <property type="match status" value="1"/>
</dbReference>
<reference evidence="2 3" key="1">
    <citation type="submission" date="2016-09" db="EMBL/GenBank/DDBJ databases">
        <title>Rhizobium sp. nov., a novel species isolated from the rice rhizosphere.</title>
        <authorList>
            <person name="Zhao J."/>
            <person name="Zhang X."/>
        </authorList>
    </citation>
    <scope>NUCLEOTIDE SEQUENCE [LARGE SCALE GENOMIC DNA]</scope>
    <source>
        <strain evidence="2 3">1.7048</strain>
    </source>
</reference>